<accession>A0A1R4B3L9</accession>
<name>A0A1R4B3L9_9VIBR</name>
<dbReference type="AlphaFoldDB" id="A0A1R4B3L9"/>
<keyword evidence="2" id="KW-1185">Reference proteome</keyword>
<gene>
    <name evidence="1" type="ORF">VPAL9027_01480</name>
</gene>
<organism evidence="1 2">
    <name type="scientific">Vibrio palustris</name>
    <dbReference type="NCBI Taxonomy" id="1918946"/>
    <lineage>
        <taxon>Bacteria</taxon>
        <taxon>Pseudomonadati</taxon>
        <taxon>Pseudomonadota</taxon>
        <taxon>Gammaproteobacteria</taxon>
        <taxon>Vibrionales</taxon>
        <taxon>Vibrionaceae</taxon>
        <taxon>Vibrio</taxon>
    </lineage>
</organism>
<dbReference type="Proteomes" id="UP000189475">
    <property type="component" value="Unassembled WGS sequence"/>
</dbReference>
<reference evidence="1 2" key="1">
    <citation type="submission" date="2017-02" db="EMBL/GenBank/DDBJ databases">
        <authorList>
            <person name="Peterson S.W."/>
        </authorList>
    </citation>
    <scope>NUCLEOTIDE SEQUENCE [LARGE SCALE GENOMIC DNA]</scope>
    <source>
        <strain evidence="1 2">CECT 9027</strain>
    </source>
</reference>
<dbReference type="EMBL" id="FUFT01000003">
    <property type="protein sequence ID" value="SJL83512.1"/>
    <property type="molecule type" value="Genomic_DNA"/>
</dbReference>
<protein>
    <submittedName>
        <fullName evidence="1">Uncharacterized protein</fullName>
    </submittedName>
</protein>
<evidence type="ECO:0000313" key="2">
    <source>
        <dbReference type="Proteomes" id="UP000189475"/>
    </source>
</evidence>
<sequence length="80" mass="9779">MLITHSIYSVQKQELTDYFSYLSIINQEMNNKHEYINLNNKLIINQPCYRLKTKLYSYQIFLTKDYEMDKEQELTVVIYN</sequence>
<evidence type="ECO:0000313" key="1">
    <source>
        <dbReference type="EMBL" id="SJL83512.1"/>
    </source>
</evidence>
<proteinExistence type="predicted"/>